<dbReference type="SUPFAM" id="SSF56672">
    <property type="entry name" value="DNA/RNA polymerases"/>
    <property type="match status" value="1"/>
</dbReference>
<dbReference type="Gene3D" id="3.10.10.10">
    <property type="entry name" value="HIV Type 1 Reverse Transcriptase, subunit A, domain 1"/>
    <property type="match status" value="1"/>
</dbReference>
<sequence length="97" mass="10746">MIAETQLIARIINSQTRIDKRIGGIPELTTDTMTLADSRGNLRFGGQGVGDNRRVKQGIIDYHIGEMLKEDKIRPIQSSYASPVVLIRKNNGPQDSP</sequence>
<comment type="caution">
    <text evidence="1">The sequence shown here is derived from an EMBL/GenBank/DDBJ whole genome shotgun (WGS) entry which is preliminary data.</text>
</comment>
<evidence type="ECO:0000313" key="1">
    <source>
        <dbReference type="EMBL" id="GFY09438.1"/>
    </source>
</evidence>
<organism evidence="1 2">
    <name type="scientific">Trichonephila clavipes</name>
    <name type="common">Golden silk orbweaver</name>
    <name type="synonym">Nephila clavipes</name>
    <dbReference type="NCBI Taxonomy" id="2585209"/>
    <lineage>
        <taxon>Eukaryota</taxon>
        <taxon>Metazoa</taxon>
        <taxon>Ecdysozoa</taxon>
        <taxon>Arthropoda</taxon>
        <taxon>Chelicerata</taxon>
        <taxon>Arachnida</taxon>
        <taxon>Araneae</taxon>
        <taxon>Araneomorphae</taxon>
        <taxon>Entelegynae</taxon>
        <taxon>Araneoidea</taxon>
        <taxon>Nephilidae</taxon>
        <taxon>Trichonephila</taxon>
    </lineage>
</organism>
<dbReference type="EMBL" id="BMAU01021290">
    <property type="protein sequence ID" value="GFY09438.1"/>
    <property type="molecule type" value="Genomic_DNA"/>
</dbReference>
<accession>A0A8X6SM48</accession>
<proteinExistence type="predicted"/>
<dbReference type="GO" id="GO:0071897">
    <property type="term" value="P:DNA biosynthetic process"/>
    <property type="evidence" value="ECO:0007669"/>
    <property type="project" value="UniProtKB-ARBA"/>
</dbReference>
<dbReference type="InterPro" id="IPR043502">
    <property type="entry name" value="DNA/RNA_pol_sf"/>
</dbReference>
<protein>
    <submittedName>
        <fullName evidence="1">Uncharacterized protein</fullName>
    </submittedName>
</protein>
<keyword evidence="2" id="KW-1185">Reference proteome</keyword>
<reference evidence="1" key="1">
    <citation type="submission" date="2020-08" db="EMBL/GenBank/DDBJ databases">
        <title>Multicomponent nature underlies the extraordinary mechanical properties of spider dragline silk.</title>
        <authorList>
            <person name="Kono N."/>
            <person name="Nakamura H."/>
            <person name="Mori M."/>
            <person name="Yoshida Y."/>
            <person name="Ohtoshi R."/>
            <person name="Malay A.D."/>
            <person name="Moran D.A.P."/>
            <person name="Tomita M."/>
            <person name="Numata K."/>
            <person name="Arakawa K."/>
        </authorList>
    </citation>
    <scope>NUCLEOTIDE SEQUENCE</scope>
</reference>
<dbReference type="Proteomes" id="UP000887159">
    <property type="component" value="Unassembled WGS sequence"/>
</dbReference>
<evidence type="ECO:0000313" key="2">
    <source>
        <dbReference type="Proteomes" id="UP000887159"/>
    </source>
</evidence>
<name>A0A8X6SM48_TRICX</name>
<gene>
    <name evidence="1" type="ORF">TNCV_4321171</name>
</gene>
<dbReference type="AlphaFoldDB" id="A0A8X6SM48"/>